<evidence type="ECO:0000313" key="4">
    <source>
        <dbReference type="Proteomes" id="UP001227230"/>
    </source>
</evidence>
<name>A0ABY9C4G8_VITVI</name>
<keyword evidence="1" id="KW-0862">Zinc</keyword>
<keyword evidence="1" id="KW-0479">Metal-binding</keyword>
<sequence>MNLASSISANVINIPVLNGTNFKKWKEHVIIVLGCMDLDYALREDRLPNLTNTSTVEQRVVMEKWERSNRMSLMIIKHSIPEAIRGAISEKTRAKTFLDQMENRFAANEKVETRTILSKLVSMRYKGKKNIREYIMEMSNLVTRLKALKLEFSEDILVHLVLISLPTQFSPFKISYNTQKEKWTLNELIAQCVQEEERLKQEKIESAHLVSISQGFGTSKKRMGDNKGKQTAFSGISKQKVQKKQDKEITCFFCKKTGHMKKTCTKYTTWYEKKGTLLNFVYSEINLVIVPNDTWWIDTSETTHISVTMQGCLRIHMSTDGERYIYVGNNNKAAMKAIGLFRLQLDFGCTLDLEETFVVSSF</sequence>
<dbReference type="PANTHER" id="PTHR35317">
    <property type="entry name" value="OS04G0629600 PROTEIN"/>
    <property type="match status" value="1"/>
</dbReference>
<organism evidence="3 4">
    <name type="scientific">Vitis vinifera</name>
    <name type="common">Grape</name>
    <dbReference type="NCBI Taxonomy" id="29760"/>
    <lineage>
        <taxon>Eukaryota</taxon>
        <taxon>Viridiplantae</taxon>
        <taxon>Streptophyta</taxon>
        <taxon>Embryophyta</taxon>
        <taxon>Tracheophyta</taxon>
        <taxon>Spermatophyta</taxon>
        <taxon>Magnoliopsida</taxon>
        <taxon>eudicotyledons</taxon>
        <taxon>Gunneridae</taxon>
        <taxon>Pentapetalae</taxon>
        <taxon>rosids</taxon>
        <taxon>Vitales</taxon>
        <taxon>Vitaceae</taxon>
        <taxon>Viteae</taxon>
        <taxon>Vitis</taxon>
    </lineage>
</organism>
<dbReference type="PANTHER" id="PTHR35317:SF42">
    <property type="entry name" value="RETROTRANSPOSON GAG DOMAIN-CONTAINING PROTEIN"/>
    <property type="match status" value="1"/>
</dbReference>
<evidence type="ECO:0000259" key="2">
    <source>
        <dbReference type="PROSITE" id="PS50158"/>
    </source>
</evidence>
<keyword evidence="1" id="KW-0863">Zinc-finger</keyword>
<dbReference type="EMBL" id="CP126653">
    <property type="protein sequence ID" value="WJZ89926.1"/>
    <property type="molecule type" value="Genomic_DNA"/>
</dbReference>
<dbReference type="InterPro" id="IPR036875">
    <property type="entry name" value="Znf_CCHC_sf"/>
</dbReference>
<gene>
    <name evidence="3" type="ORF">VitviT2T_009109</name>
</gene>
<dbReference type="Pfam" id="PF14223">
    <property type="entry name" value="Retrotran_gag_2"/>
    <property type="match status" value="1"/>
</dbReference>
<reference evidence="3 4" key="1">
    <citation type="journal article" date="2023" name="Hortic Res">
        <title>The complete reference genome for grapevine (Vitis vinifera L.) genetics and breeding.</title>
        <authorList>
            <person name="Shi X."/>
            <person name="Cao S."/>
            <person name="Wang X."/>
            <person name="Huang S."/>
            <person name="Wang Y."/>
            <person name="Liu Z."/>
            <person name="Liu W."/>
            <person name="Leng X."/>
            <person name="Peng Y."/>
            <person name="Wang N."/>
            <person name="Wang Y."/>
            <person name="Ma Z."/>
            <person name="Xu X."/>
            <person name="Zhang F."/>
            <person name="Xue H."/>
            <person name="Zhong H."/>
            <person name="Wang Y."/>
            <person name="Zhang K."/>
            <person name="Velt A."/>
            <person name="Avia K."/>
            <person name="Holtgrawe D."/>
            <person name="Grimplet J."/>
            <person name="Matus J.T."/>
            <person name="Ware D."/>
            <person name="Wu X."/>
            <person name="Wang H."/>
            <person name="Liu C."/>
            <person name="Fang Y."/>
            <person name="Rustenholz C."/>
            <person name="Cheng Z."/>
            <person name="Xiao H."/>
            <person name="Zhou Y."/>
        </authorList>
    </citation>
    <scope>NUCLEOTIDE SEQUENCE [LARGE SCALE GENOMIC DNA]</scope>
    <source>
        <strain evidence="4">cv. Pinot noir / PN40024</strain>
        <tissue evidence="3">Leaf</tissue>
    </source>
</reference>
<protein>
    <recommendedName>
        <fullName evidence="2">CCHC-type domain-containing protein</fullName>
    </recommendedName>
</protein>
<evidence type="ECO:0000313" key="3">
    <source>
        <dbReference type="EMBL" id="WJZ89926.1"/>
    </source>
</evidence>
<keyword evidence="4" id="KW-1185">Reference proteome</keyword>
<dbReference type="SMART" id="SM00343">
    <property type="entry name" value="ZnF_C2HC"/>
    <property type="match status" value="1"/>
</dbReference>
<dbReference type="InterPro" id="IPR001878">
    <property type="entry name" value="Znf_CCHC"/>
</dbReference>
<dbReference type="SUPFAM" id="SSF57756">
    <property type="entry name" value="Retrovirus zinc finger-like domains"/>
    <property type="match status" value="1"/>
</dbReference>
<dbReference type="Gene3D" id="4.10.60.10">
    <property type="entry name" value="Zinc finger, CCHC-type"/>
    <property type="match status" value="1"/>
</dbReference>
<accession>A0ABY9C4G8</accession>
<proteinExistence type="predicted"/>
<evidence type="ECO:0000256" key="1">
    <source>
        <dbReference type="PROSITE-ProRule" id="PRU00047"/>
    </source>
</evidence>
<feature type="domain" description="CCHC-type" evidence="2">
    <location>
        <begin position="251"/>
        <end position="266"/>
    </location>
</feature>
<dbReference type="PROSITE" id="PS50158">
    <property type="entry name" value="ZF_CCHC"/>
    <property type="match status" value="1"/>
</dbReference>
<dbReference type="Proteomes" id="UP001227230">
    <property type="component" value="Chromosome 6"/>
</dbReference>